<proteinExistence type="inferred from homology"/>
<dbReference type="EMBL" id="FQUQ01000001">
    <property type="protein sequence ID" value="SHE48560.1"/>
    <property type="molecule type" value="Genomic_DNA"/>
</dbReference>
<reference evidence="10" key="1">
    <citation type="submission" date="2016-11" db="EMBL/GenBank/DDBJ databases">
        <authorList>
            <person name="Varghese N."/>
            <person name="Submissions S."/>
        </authorList>
    </citation>
    <scope>NUCLEOTIDE SEQUENCE [LARGE SCALE GENOMIC DNA]</scope>
    <source>
        <strain evidence="10">DSM 16990</strain>
    </source>
</reference>
<keyword evidence="5" id="KW-0326">Glycosidase</keyword>
<dbReference type="InterPro" id="IPR015882">
    <property type="entry name" value="HEX_bac_N"/>
</dbReference>
<gene>
    <name evidence="9" type="ORF">SAMN04488522_101338</name>
</gene>
<evidence type="ECO:0000313" key="9">
    <source>
        <dbReference type="EMBL" id="SHE48560.1"/>
    </source>
</evidence>
<dbReference type="STRING" id="288992.SAMN04488522_101338"/>
<comment type="similarity">
    <text evidence="2">Belongs to the glycosyl hydrolase 20 family.</text>
</comment>
<dbReference type="PIRSF" id="PIRSF001093">
    <property type="entry name" value="B-hxosamndse_ab_euk"/>
    <property type="match status" value="1"/>
</dbReference>
<dbReference type="CDD" id="cd06563">
    <property type="entry name" value="GH20_chitobiase-like"/>
    <property type="match status" value="1"/>
</dbReference>
<feature type="active site" description="Proton donor" evidence="6">
    <location>
        <position position="359"/>
    </location>
</feature>
<evidence type="ECO:0000256" key="1">
    <source>
        <dbReference type="ARBA" id="ARBA00001231"/>
    </source>
</evidence>
<dbReference type="Gene3D" id="3.20.20.80">
    <property type="entry name" value="Glycosidases"/>
    <property type="match status" value="1"/>
</dbReference>
<dbReference type="GO" id="GO:0005975">
    <property type="term" value="P:carbohydrate metabolic process"/>
    <property type="evidence" value="ECO:0007669"/>
    <property type="project" value="InterPro"/>
</dbReference>
<evidence type="ECO:0000256" key="2">
    <source>
        <dbReference type="ARBA" id="ARBA00006285"/>
    </source>
</evidence>
<protein>
    <recommendedName>
        <fullName evidence="3">beta-N-acetylhexosaminidase</fullName>
        <ecNumber evidence="3">3.2.1.52</ecNumber>
    </recommendedName>
</protein>
<evidence type="ECO:0000256" key="5">
    <source>
        <dbReference type="ARBA" id="ARBA00023295"/>
    </source>
</evidence>
<evidence type="ECO:0000256" key="4">
    <source>
        <dbReference type="ARBA" id="ARBA00022801"/>
    </source>
</evidence>
<dbReference type="PRINTS" id="PR00738">
    <property type="entry name" value="GLHYDRLASE20"/>
</dbReference>
<dbReference type="InterPro" id="IPR025705">
    <property type="entry name" value="Beta_hexosaminidase_sua/sub"/>
</dbReference>
<dbReference type="GO" id="GO:0030203">
    <property type="term" value="P:glycosaminoglycan metabolic process"/>
    <property type="evidence" value="ECO:0007669"/>
    <property type="project" value="TreeGrafter"/>
</dbReference>
<accession>A0A1M4TVU3</accession>
<dbReference type="Gene3D" id="3.30.379.10">
    <property type="entry name" value="Chitobiase/beta-hexosaminidase domain 2-like"/>
    <property type="match status" value="1"/>
</dbReference>
<name>A0A1M4TVU3_9SPHI</name>
<dbReference type="GO" id="GO:0016020">
    <property type="term" value="C:membrane"/>
    <property type="evidence" value="ECO:0007669"/>
    <property type="project" value="TreeGrafter"/>
</dbReference>
<keyword evidence="10" id="KW-1185">Reference proteome</keyword>
<dbReference type="GO" id="GO:0004563">
    <property type="term" value="F:beta-N-acetylhexosaminidase activity"/>
    <property type="evidence" value="ECO:0007669"/>
    <property type="project" value="UniProtKB-EC"/>
</dbReference>
<dbReference type="InterPro" id="IPR015883">
    <property type="entry name" value="Glyco_hydro_20_cat"/>
</dbReference>
<dbReference type="Pfam" id="PF02838">
    <property type="entry name" value="Glyco_hydro_20b"/>
    <property type="match status" value="1"/>
</dbReference>
<dbReference type="PANTHER" id="PTHR22600">
    <property type="entry name" value="BETA-HEXOSAMINIDASE"/>
    <property type="match status" value="1"/>
</dbReference>
<evidence type="ECO:0000259" key="8">
    <source>
        <dbReference type="Pfam" id="PF02838"/>
    </source>
</evidence>
<dbReference type="PANTHER" id="PTHR22600:SF57">
    <property type="entry name" value="BETA-N-ACETYLHEXOSAMINIDASE"/>
    <property type="match status" value="1"/>
</dbReference>
<evidence type="ECO:0000313" key="10">
    <source>
        <dbReference type="Proteomes" id="UP000184287"/>
    </source>
</evidence>
<evidence type="ECO:0000256" key="3">
    <source>
        <dbReference type="ARBA" id="ARBA00012663"/>
    </source>
</evidence>
<sequence length="549" mass="62281">MIERILKTTLTLLLMLAVIQTYSCKKAAATAAEEPKPALAGSHAIIPLPQSVAYAEEVFVLDNEVKIVADGQYATAVNLLNKDLSQLAGISLIVSASASGKAIVLKEDPGLSPASYEIAINKDKISITGRNKESVFHGIQTLRQYLWTASQDKAGRKITLKAVVIKDKPSYEWRVFNLDVARNFYTKDYVKKLIDWMALYKLNRLHLHLTDDQGWRIPIPKYPGLITEGSSRPFNEYDLENIERAKSNPIYTIDNRFVSTSNGQKVYKAAYTRADLEEIVAYAASNYVEVIPEVDMPGHMYAAIKAYPWLSSVNAAGWGKEFSWPICPCKPDVMQFAYDVLDELMAIFPSKYIHIGNDEVDKTTWESSPECAQYMRSNNLSNVGQIQKLLITNLQNYLQSKGRKAMVWDDATEVGVNPDVPVTYWRDWITPNRALANGNRFIMTPWTWFYLSSTPSDEAISTLYNFSPAQRFGNLFDDRIDGYQACVFTENIPSEAAFEYYVYPRLQAFAELVWANNRREMNSFVQRLKTHLKTMDKEGVRYKVPGFTK</sequence>
<feature type="domain" description="Glycoside hydrolase family 20 catalytic" evidence="7">
    <location>
        <begin position="171"/>
        <end position="516"/>
    </location>
</feature>
<organism evidence="9 10">
    <name type="scientific">Pedobacter caeni</name>
    <dbReference type="NCBI Taxonomy" id="288992"/>
    <lineage>
        <taxon>Bacteria</taxon>
        <taxon>Pseudomonadati</taxon>
        <taxon>Bacteroidota</taxon>
        <taxon>Sphingobacteriia</taxon>
        <taxon>Sphingobacteriales</taxon>
        <taxon>Sphingobacteriaceae</taxon>
        <taxon>Pedobacter</taxon>
    </lineage>
</organism>
<dbReference type="SUPFAM" id="SSF51445">
    <property type="entry name" value="(Trans)glycosidases"/>
    <property type="match status" value="1"/>
</dbReference>
<dbReference type="AlphaFoldDB" id="A0A1M4TVU3"/>
<dbReference type="SUPFAM" id="SSF55545">
    <property type="entry name" value="beta-N-acetylhexosaminidase-like domain"/>
    <property type="match status" value="1"/>
</dbReference>
<keyword evidence="4" id="KW-0378">Hydrolase</keyword>
<dbReference type="OrthoDB" id="1006965at2"/>
<dbReference type="RefSeq" id="WP_073226577.1">
    <property type="nucleotide sequence ID" value="NZ_FQUQ01000001.1"/>
</dbReference>
<feature type="domain" description="Beta-hexosaminidase bacterial type N-terminal" evidence="8">
    <location>
        <begin position="43"/>
        <end position="167"/>
    </location>
</feature>
<dbReference type="EC" id="3.2.1.52" evidence="3"/>
<dbReference type="InterPro" id="IPR029018">
    <property type="entry name" value="Hex-like_dom2"/>
</dbReference>
<dbReference type="Pfam" id="PF00728">
    <property type="entry name" value="Glyco_hydro_20"/>
    <property type="match status" value="1"/>
</dbReference>
<evidence type="ECO:0000259" key="7">
    <source>
        <dbReference type="Pfam" id="PF00728"/>
    </source>
</evidence>
<dbReference type="InterPro" id="IPR017853">
    <property type="entry name" value="GH"/>
</dbReference>
<comment type="catalytic activity">
    <reaction evidence="1">
        <text>Hydrolysis of terminal non-reducing N-acetyl-D-hexosamine residues in N-acetyl-beta-D-hexosaminides.</text>
        <dbReference type="EC" id="3.2.1.52"/>
    </reaction>
</comment>
<dbReference type="Proteomes" id="UP000184287">
    <property type="component" value="Unassembled WGS sequence"/>
</dbReference>
<evidence type="ECO:0000256" key="6">
    <source>
        <dbReference type="PIRSR" id="PIRSR625705-1"/>
    </source>
</evidence>